<accession>A0A222VQM9</accession>
<dbReference type="CDD" id="cd06442">
    <property type="entry name" value="DPM1_like"/>
    <property type="match status" value="1"/>
</dbReference>
<organism evidence="4 5">
    <name type="scientific">Prauserella marina</name>
    <dbReference type="NCBI Taxonomy" id="530584"/>
    <lineage>
        <taxon>Bacteria</taxon>
        <taxon>Bacillati</taxon>
        <taxon>Actinomycetota</taxon>
        <taxon>Actinomycetes</taxon>
        <taxon>Pseudonocardiales</taxon>
        <taxon>Pseudonocardiaceae</taxon>
        <taxon>Prauserella</taxon>
    </lineage>
</organism>
<dbReference type="EMBL" id="FMZE01000005">
    <property type="protein sequence ID" value="SDD01264.1"/>
    <property type="molecule type" value="Genomic_DNA"/>
</dbReference>
<dbReference type="Gene3D" id="3.90.550.10">
    <property type="entry name" value="Spore Coat Polysaccharide Biosynthesis Protein SpsA, Chain A"/>
    <property type="match status" value="1"/>
</dbReference>
<dbReference type="InterPro" id="IPR001173">
    <property type="entry name" value="Glyco_trans_2-like"/>
</dbReference>
<keyword evidence="3 4" id="KW-0808">Transferase</keyword>
<dbReference type="AlphaFoldDB" id="A0A222VQM9"/>
<dbReference type="GO" id="GO:0004582">
    <property type="term" value="F:dolichyl-phosphate beta-D-mannosyltransferase activity"/>
    <property type="evidence" value="ECO:0007669"/>
    <property type="project" value="InterPro"/>
</dbReference>
<sequence>MAEGTRHRDDVDPVLVVIPTYNEKANLKPLLSRLHATLPRAHALVVDDGSPDGTGELADKLAATDDRVHVLHRTTKNGLGAAYLAGFTWGLQHGYRTLVEMDADGSHAPEDLPRLLEALRDSDLVIGSRYVQGGALVNWPLRREILSRGANLYSRVALGVNISDITAGFRAYRRDVLEALSLDEVVSEGYCFQIDLSWRTVQAGFDVVEVPITFTEREIGESKMSGSIVGEAALRVAEWGLRRRLTQLRELRDHRHVRKLRSLLPW</sequence>
<evidence type="ECO:0000313" key="5">
    <source>
        <dbReference type="Proteomes" id="UP000199494"/>
    </source>
</evidence>
<dbReference type="OrthoDB" id="9810303at2"/>
<proteinExistence type="inferred from homology"/>
<evidence type="ECO:0000256" key="2">
    <source>
        <dbReference type="ARBA" id="ARBA00022676"/>
    </source>
</evidence>
<dbReference type="Pfam" id="PF00535">
    <property type="entry name" value="Glycos_transf_2"/>
    <property type="match status" value="1"/>
</dbReference>
<evidence type="ECO:0000313" key="4">
    <source>
        <dbReference type="EMBL" id="SDD01264.1"/>
    </source>
</evidence>
<keyword evidence="2 4" id="KW-0328">Glycosyltransferase</keyword>
<name>A0A222VQM9_9PSEU</name>
<dbReference type="InterPro" id="IPR039528">
    <property type="entry name" value="DPM1-like"/>
</dbReference>
<protein>
    <submittedName>
        <fullName evidence="4">Dolichol-phosphate mannosyltransferase</fullName>
    </submittedName>
</protein>
<evidence type="ECO:0000256" key="3">
    <source>
        <dbReference type="ARBA" id="ARBA00022679"/>
    </source>
</evidence>
<evidence type="ECO:0000256" key="1">
    <source>
        <dbReference type="ARBA" id="ARBA00006739"/>
    </source>
</evidence>
<dbReference type="KEGG" id="pmad:BAY61_15680"/>
<keyword evidence="5" id="KW-1185">Reference proteome</keyword>
<dbReference type="GO" id="GO:0009247">
    <property type="term" value="P:glycolipid biosynthetic process"/>
    <property type="evidence" value="ECO:0007669"/>
    <property type="project" value="TreeGrafter"/>
</dbReference>
<reference evidence="4 5" key="1">
    <citation type="submission" date="2016-10" db="EMBL/GenBank/DDBJ databases">
        <authorList>
            <person name="de Groot N.N."/>
        </authorList>
    </citation>
    <scope>NUCLEOTIDE SEQUENCE [LARGE SCALE GENOMIC DNA]</scope>
    <source>
        <strain evidence="4 5">CGMCC 4.5506</strain>
    </source>
</reference>
<dbReference type="SUPFAM" id="SSF53448">
    <property type="entry name" value="Nucleotide-diphospho-sugar transferases"/>
    <property type="match status" value="1"/>
</dbReference>
<comment type="similarity">
    <text evidence="1">Belongs to the glycosyltransferase 2 family.</text>
</comment>
<dbReference type="PANTHER" id="PTHR43398:SF1">
    <property type="entry name" value="DOLICHOL-PHOSPHATE MANNOSYLTRANSFERASE SUBUNIT 1"/>
    <property type="match status" value="1"/>
</dbReference>
<dbReference type="STRING" id="530584.SAMN05421630_105182"/>
<gene>
    <name evidence="4" type="ORF">SAMN05421630_105182</name>
</gene>
<dbReference type="FunFam" id="3.90.550.10:FF:000122">
    <property type="entry name" value="Dolichol-phosphate mannosyltransferase subunit 1"/>
    <property type="match status" value="1"/>
</dbReference>
<dbReference type="PANTHER" id="PTHR43398">
    <property type="entry name" value="DOLICHOL-PHOSPHATE MANNOSYLTRANSFERASE SUBUNIT 1"/>
    <property type="match status" value="1"/>
</dbReference>
<dbReference type="InterPro" id="IPR029044">
    <property type="entry name" value="Nucleotide-diphossugar_trans"/>
</dbReference>
<dbReference type="RefSeq" id="WP_091804490.1">
    <property type="nucleotide sequence ID" value="NZ_CP016353.1"/>
</dbReference>
<dbReference type="GO" id="GO:0016020">
    <property type="term" value="C:membrane"/>
    <property type="evidence" value="ECO:0007669"/>
    <property type="project" value="GOC"/>
</dbReference>
<dbReference type="Proteomes" id="UP000199494">
    <property type="component" value="Unassembled WGS sequence"/>
</dbReference>